<dbReference type="EMBL" id="MHCC01000001">
    <property type="protein sequence ID" value="OGY14234.1"/>
    <property type="molecule type" value="Genomic_DNA"/>
</dbReference>
<sequence>MKKKTVATNGARAKKYLAEKTINCSTESRLAIIKGDVKEGRVCYILYLLTLAILVVQLGTMQVKKAGYCYV</sequence>
<accession>A0A1G1VFN7</accession>
<dbReference type="AlphaFoldDB" id="A0A1G1VFN7"/>
<keyword evidence="1" id="KW-0472">Membrane</keyword>
<organism evidence="2 3">
    <name type="scientific">Candidatus Blackburnbacteria bacterium RIFCSPLOWO2_01_FULL_40_20</name>
    <dbReference type="NCBI Taxonomy" id="1797519"/>
    <lineage>
        <taxon>Bacteria</taxon>
        <taxon>Candidatus Blackburniibacteriota</taxon>
    </lineage>
</organism>
<evidence type="ECO:0000313" key="2">
    <source>
        <dbReference type="EMBL" id="OGY14234.1"/>
    </source>
</evidence>
<protein>
    <submittedName>
        <fullName evidence="2">Uncharacterized protein</fullName>
    </submittedName>
</protein>
<feature type="transmembrane region" description="Helical" evidence="1">
    <location>
        <begin position="42"/>
        <end position="61"/>
    </location>
</feature>
<reference evidence="2 3" key="1">
    <citation type="journal article" date="2016" name="Nat. Commun.">
        <title>Thousands of microbial genomes shed light on interconnected biogeochemical processes in an aquifer system.</title>
        <authorList>
            <person name="Anantharaman K."/>
            <person name="Brown C.T."/>
            <person name="Hug L.A."/>
            <person name="Sharon I."/>
            <person name="Castelle C.J."/>
            <person name="Probst A.J."/>
            <person name="Thomas B.C."/>
            <person name="Singh A."/>
            <person name="Wilkins M.J."/>
            <person name="Karaoz U."/>
            <person name="Brodie E.L."/>
            <person name="Williams K.H."/>
            <person name="Hubbard S.S."/>
            <person name="Banfield J.F."/>
        </authorList>
    </citation>
    <scope>NUCLEOTIDE SEQUENCE [LARGE SCALE GENOMIC DNA]</scope>
</reference>
<proteinExistence type="predicted"/>
<name>A0A1G1VFN7_9BACT</name>
<evidence type="ECO:0000313" key="3">
    <source>
        <dbReference type="Proteomes" id="UP000178659"/>
    </source>
</evidence>
<gene>
    <name evidence="2" type="ORF">A3A77_02035</name>
</gene>
<keyword evidence="1" id="KW-0812">Transmembrane</keyword>
<dbReference type="Proteomes" id="UP000178659">
    <property type="component" value="Unassembled WGS sequence"/>
</dbReference>
<comment type="caution">
    <text evidence="2">The sequence shown here is derived from an EMBL/GenBank/DDBJ whole genome shotgun (WGS) entry which is preliminary data.</text>
</comment>
<evidence type="ECO:0000256" key="1">
    <source>
        <dbReference type="SAM" id="Phobius"/>
    </source>
</evidence>
<keyword evidence="1" id="KW-1133">Transmembrane helix</keyword>